<dbReference type="SUPFAM" id="SSF55261">
    <property type="entry name" value="GAD domain-like"/>
    <property type="match status" value="1"/>
</dbReference>
<dbReference type="Gene3D" id="2.40.50.140">
    <property type="entry name" value="Nucleic acid-binding proteins"/>
    <property type="match status" value="1"/>
</dbReference>
<comment type="caution">
    <text evidence="9">The sequence shown here is derived from an EMBL/GenBank/DDBJ whole genome shotgun (WGS) entry which is preliminary data.</text>
</comment>
<feature type="binding site" evidence="7">
    <location>
        <position position="499"/>
    </location>
    <ligand>
        <name>L-aspartate</name>
        <dbReference type="ChEBI" id="CHEBI:29991"/>
    </ligand>
</feature>
<dbReference type="CDD" id="cd00777">
    <property type="entry name" value="AspRS_core"/>
    <property type="match status" value="1"/>
</dbReference>
<gene>
    <name evidence="7 9" type="primary">aspS</name>
    <name evidence="9" type="ORF">ACFL27_05940</name>
</gene>
<keyword evidence="5 7" id="KW-0648">Protein biosynthesis</keyword>
<name>A0ABV6YUH7_UNCC1</name>
<dbReference type="InterPro" id="IPR012340">
    <property type="entry name" value="NA-bd_OB-fold"/>
</dbReference>
<feature type="binding site" evidence="7">
    <location>
        <position position="492"/>
    </location>
    <ligand>
        <name>ATP</name>
        <dbReference type="ChEBI" id="CHEBI:30616"/>
    </ligand>
</feature>
<dbReference type="Gene3D" id="3.30.930.10">
    <property type="entry name" value="Bira Bifunctional Protein, Domain 2"/>
    <property type="match status" value="1"/>
</dbReference>
<dbReference type="Pfam" id="PF01336">
    <property type="entry name" value="tRNA_anti-codon"/>
    <property type="match status" value="1"/>
</dbReference>
<evidence type="ECO:0000313" key="9">
    <source>
        <dbReference type="EMBL" id="MFC1849733.1"/>
    </source>
</evidence>
<feature type="binding site" evidence="7">
    <location>
        <position position="458"/>
    </location>
    <ligand>
        <name>L-aspartate</name>
        <dbReference type="ChEBI" id="CHEBI:29991"/>
    </ligand>
</feature>
<dbReference type="NCBIfam" id="TIGR00459">
    <property type="entry name" value="aspS_bact"/>
    <property type="match status" value="1"/>
</dbReference>
<feature type="binding site" evidence="7">
    <location>
        <begin position="230"/>
        <end position="232"/>
    </location>
    <ligand>
        <name>ATP</name>
        <dbReference type="ChEBI" id="CHEBI:30616"/>
    </ligand>
</feature>
<dbReference type="InterPro" id="IPR004364">
    <property type="entry name" value="Aa-tRNA-synt_II"/>
</dbReference>
<evidence type="ECO:0000256" key="4">
    <source>
        <dbReference type="ARBA" id="ARBA00022840"/>
    </source>
</evidence>
<evidence type="ECO:0000256" key="2">
    <source>
        <dbReference type="ARBA" id="ARBA00022598"/>
    </source>
</evidence>
<keyword evidence="3 7" id="KW-0547">Nucleotide-binding</keyword>
<keyword evidence="6 7" id="KW-0030">Aminoacyl-tRNA synthetase</keyword>
<dbReference type="Pfam" id="PF02938">
    <property type="entry name" value="GAD"/>
    <property type="match status" value="1"/>
</dbReference>
<dbReference type="InterPro" id="IPR006195">
    <property type="entry name" value="aa-tRNA-synth_II"/>
</dbReference>
<dbReference type="HAMAP" id="MF_00044">
    <property type="entry name" value="Asp_tRNA_synth_type1"/>
    <property type="match status" value="1"/>
</dbReference>
<dbReference type="InterPro" id="IPR045864">
    <property type="entry name" value="aa-tRNA-synth_II/BPL/LPL"/>
</dbReference>
<accession>A0ABV6YUH7</accession>
<feature type="binding site" evidence="7">
    <location>
        <position position="184"/>
    </location>
    <ligand>
        <name>L-aspartate</name>
        <dbReference type="ChEBI" id="CHEBI:29991"/>
    </ligand>
</feature>
<dbReference type="PANTHER" id="PTHR22594">
    <property type="entry name" value="ASPARTYL/LYSYL-TRNA SYNTHETASE"/>
    <property type="match status" value="1"/>
</dbReference>
<feature type="binding site" evidence="7">
    <location>
        <position position="230"/>
    </location>
    <ligand>
        <name>L-aspartate</name>
        <dbReference type="ChEBI" id="CHEBI:29991"/>
    </ligand>
</feature>
<evidence type="ECO:0000313" key="10">
    <source>
        <dbReference type="Proteomes" id="UP001594351"/>
    </source>
</evidence>
<dbReference type="CDD" id="cd04317">
    <property type="entry name" value="EcAspRS_like_N"/>
    <property type="match status" value="1"/>
</dbReference>
<dbReference type="EMBL" id="JBHPBY010000056">
    <property type="protein sequence ID" value="MFC1849733.1"/>
    <property type="molecule type" value="Genomic_DNA"/>
</dbReference>
<dbReference type="InterPro" id="IPR002312">
    <property type="entry name" value="Asp/Asn-tRNA-synth_IIb"/>
</dbReference>
<evidence type="ECO:0000259" key="8">
    <source>
        <dbReference type="PROSITE" id="PS50862"/>
    </source>
</evidence>
<dbReference type="InterPro" id="IPR047089">
    <property type="entry name" value="Asp-tRNA-ligase_1_N"/>
</dbReference>
<feature type="binding site" evidence="7">
    <location>
        <position position="239"/>
    </location>
    <ligand>
        <name>ATP</name>
        <dbReference type="ChEBI" id="CHEBI:30616"/>
    </ligand>
</feature>
<feature type="site" description="Important for tRNA non-discrimination" evidence="7">
    <location>
        <position position="92"/>
    </location>
</feature>
<dbReference type="InterPro" id="IPR004365">
    <property type="entry name" value="NA-bd_OB_tRNA"/>
</dbReference>
<evidence type="ECO:0000256" key="3">
    <source>
        <dbReference type="ARBA" id="ARBA00022741"/>
    </source>
</evidence>
<organism evidence="9 10">
    <name type="scientific">candidate division CSSED10-310 bacterium</name>
    <dbReference type="NCBI Taxonomy" id="2855610"/>
    <lineage>
        <taxon>Bacteria</taxon>
        <taxon>Bacteria division CSSED10-310</taxon>
    </lineage>
</organism>
<feature type="binding site" evidence="7">
    <location>
        <begin position="544"/>
        <end position="547"/>
    </location>
    <ligand>
        <name>ATP</name>
        <dbReference type="ChEBI" id="CHEBI:30616"/>
    </ligand>
</feature>
<evidence type="ECO:0000256" key="7">
    <source>
        <dbReference type="HAMAP-Rule" id="MF_00044"/>
    </source>
</evidence>
<reference evidence="9 10" key="1">
    <citation type="submission" date="2024-09" db="EMBL/GenBank/DDBJ databases">
        <title>Laminarin stimulates single cell rates of sulfate reduction while oxygen inhibits transcriptomic activity in coastal marine sediment.</title>
        <authorList>
            <person name="Lindsay M."/>
            <person name="Orcutt B."/>
            <person name="Emerson D."/>
            <person name="Stepanauskas R."/>
            <person name="D'Angelo T."/>
        </authorList>
    </citation>
    <scope>NUCLEOTIDE SEQUENCE [LARGE SCALE GENOMIC DNA]</scope>
    <source>
        <strain evidence="9">SAG AM-311-K15</strain>
    </source>
</reference>
<dbReference type="EC" id="6.1.1.23" evidence="7"/>
<dbReference type="InterPro" id="IPR004524">
    <property type="entry name" value="Asp-tRNA-ligase_1"/>
</dbReference>
<dbReference type="Gene3D" id="3.30.1360.30">
    <property type="entry name" value="GAD-like domain"/>
    <property type="match status" value="1"/>
</dbReference>
<comment type="function">
    <text evidence="7">Aspartyl-tRNA synthetase with relaxed tRNA specificity since it is able to aspartylate not only its cognate tRNA(Asp) but also tRNA(Asn). Reaction proceeds in two steps: L-aspartate is first activated by ATP to form Asp-AMP and then transferred to the acceptor end of tRNA(Asp/Asn).</text>
</comment>
<comment type="similarity">
    <text evidence="1 7">Belongs to the class-II aminoacyl-tRNA synthetase family. Type 1 subfamily.</text>
</comment>
<evidence type="ECO:0000256" key="1">
    <source>
        <dbReference type="ARBA" id="ARBA00006303"/>
    </source>
</evidence>
<dbReference type="Pfam" id="PF00152">
    <property type="entry name" value="tRNA-synt_2"/>
    <property type="match status" value="1"/>
</dbReference>
<dbReference type="PRINTS" id="PR01042">
    <property type="entry name" value="TRNASYNTHASP"/>
</dbReference>
<comment type="subcellular location">
    <subcellularLocation>
        <location evidence="7">Cytoplasm</location>
    </subcellularLocation>
</comment>
<dbReference type="Proteomes" id="UP001594351">
    <property type="component" value="Unassembled WGS sequence"/>
</dbReference>
<dbReference type="InterPro" id="IPR047090">
    <property type="entry name" value="AspRS_core"/>
</dbReference>
<dbReference type="SUPFAM" id="SSF55681">
    <property type="entry name" value="Class II aaRS and biotin synthetases"/>
    <property type="match status" value="1"/>
</dbReference>
<proteinExistence type="inferred from homology"/>
<keyword evidence="2 7" id="KW-0436">Ligase</keyword>
<evidence type="ECO:0000256" key="6">
    <source>
        <dbReference type="ARBA" id="ARBA00023146"/>
    </source>
</evidence>
<feature type="region of interest" description="Aspartate" evidence="7">
    <location>
        <begin position="208"/>
        <end position="211"/>
    </location>
</feature>
<dbReference type="InterPro" id="IPR029351">
    <property type="entry name" value="GAD_dom"/>
</dbReference>
<dbReference type="NCBIfam" id="NF001750">
    <property type="entry name" value="PRK00476.1"/>
    <property type="match status" value="1"/>
</dbReference>
<keyword evidence="10" id="KW-1185">Reference proteome</keyword>
<dbReference type="SUPFAM" id="SSF50249">
    <property type="entry name" value="Nucleic acid-binding proteins"/>
    <property type="match status" value="1"/>
</dbReference>
<protein>
    <recommendedName>
        <fullName evidence="7">Aspartate--tRNA(Asp/Asn) ligase</fullName>
        <ecNumber evidence="7">6.1.1.23</ecNumber>
    </recommendedName>
    <alternativeName>
        <fullName evidence="7">Aspartyl-tRNA synthetase</fullName>
        <shortName evidence="7">AspRS</shortName>
    </alternativeName>
    <alternativeName>
        <fullName evidence="7">Non-discriminating aspartyl-tRNA synthetase</fullName>
        <shortName evidence="7">ND-AspRS</shortName>
    </alternativeName>
</protein>
<dbReference type="GO" id="GO:0004815">
    <property type="term" value="F:aspartate-tRNA ligase activity"/>
    <property type="evidence" value="ECO:0007669"/>
    <property type="project" value="UniProtKB-EC"/>
</dbReference>
<dbReference type="InterPro" id="IPR004115">
    <property type="entry name" value="GAD-like_sf"/>
</dbReference>
<comment type="catalytic activity">
    <reaction evidence="7">
        <text>tRNA(Asx) + L-aspartate + ATP = L-aspartyl-tRNA(Asx) + AMP + diphosphate</text>
        <dbReference type="Rhea" id="RHEA:18349"/>
        <dbReference type="Rhea" id="RHEA-COMP:9710"/>
        <dbReference type="Rhea" id="RHEA-COMP:9711"/>
        <dbReference type="ChEBI" id="CHEBI:29991"/>
        <dbReference type="ChEBI" id="CHEBI:30616"/>
        <dbReference type="ChEBI" id="CHEBI:33019"/>
        <dbReference type="ChEBI" id="CHEBI:78442"/>
        <dbReference type="ChEBI" id="CHEBI:78516"/>
        <dbReference type="ChEBI" id="CHEBI:456215"/>
        <dbReference type="EC" id="6.1.1.23"/>
    </reaction>
</comment>
<evidence type="ECO:0000256" key="5">
    <source>
        <dbReference type="ARBA" id="ARBA00022917"/>
    </source>
</evidence>
<dbReference type="PROSITE" id="PS50862">
    <property type="entry name" value="AA_TRNA_LIGASE_II"/>
    <property type="match status" value="1"/>
</dbReference>
<feature type="domain" description="Aminoacyl-transfer RNA synthetases class-II family profile" evidence="8">
    <location>
        <begin position="153"/>
        <end position="563"/>
    </location>
</feature>
<comment type="subunit">
    <text evidence="7">Homodimer.</text>
</comment>
<dbReference type="PANTHER" id="PTHR22594:SF5">
    <property type="entry name" value="ASPARTATE--TRNA LIGASE, MITOCHONDRIAL"/>
    <property type="match status" value="1"/>
</dbReference>
<comment type="caution">
    <text evidence="7">Lacks conserved residue(s) required for the propagation of feature annotation.</text>
</comment>
<keyword evidence="7" id="KW-0963">Cytoplasm</keyword>
<keyword evidence="4 7" id="KW-0067">ATP-binding</keyword>
<sequence length="596" mass="68590">MEPNVTYGAVKRTHSCGELTSEHLGQEVIIAGWVHKWRDLGNLIFIDLRDRRGLAQIVFSADDSQANHELASKLRNEFVIAVRGTVKPRPEGMINPDMETGEIEVEVHELNILNTSKTPPFPVSQASTVNEETRLKYRYVDLRSERMKKNIMLRHHVSRVTREYLQAHDFVEIETPMLMKSTPEGARDYIVPSRIHPGHFYALPQSPQLYKQLLMMSGFERYFQIARCLRDEDLRGDKQPEHTQIDIEMSFVTQDDVFNMVEGLFVDIFRQVMDIDIPKPFVRIPYQQALDRYGIDKPDIRFDLELTDATTLVQKMDFKLFHRVLDEKGIVKGLRVPGGSKLSRKDIETWENDIKTYYDAKGLAWVKVDAQKFRGPIAKFFDQEALDLAYKTFEAEEGDLLLFVAGKPKVVYQSLADLRLKTARYLNCIPPNEFRFLWVTDFPIFEWDDENDKWEAAHHLFSMPKLEHLELLETDPGHVHGQVYDLVLNGVELASGSIRIHNRALQERIFNVVGITPEDAQRRFGFFLNALEYGAPPHGGIAPGLDRILMLMAHENTIRDVIPFPKTLNAASPLDDCPSPVDDVQLKETHIRLDLT</sequence>